<evidence type="ECO:0000313" key="4">
    <source>
        <dbReference type="Proteomes" id="UP000270296"/>
    </source>
</evidence>
<feature type="compositionally biased region" description="Polar residues" evidence="1">
    <location>
        <begin position="33"/>
        <end position="45"/>
    </location>
</feature>
<feature type="region of interest" description="Disordered" evidence="1">
    <location>
        <begin position="26"/>
        <end position="45"/>
    </location>
</feature>
<name>A0A183J304_9BILA</name>
<dbReference type="EMBL" id="UZAM01013823">
    <property type="protein sequence ID" value="VDP30260.1"/>
    <property type="molecule type" value="Genomic_DNA"/>
</dbReference>
<keyword evidence="4" id="KW-1185">Reference proteome</keyword>
<evidence type="ECO:0000256" key="1">
    <source>
        <dbReference type="SAM" id="MobiDB-lite"/>
    </source>
</evidence>
<evidence type="ECO:0000256" key="2">
    <source>
        <dbReference type="SAM" id="SignalP"/>
    </source>
</evidence>
<dbReference type="WBParaSite" id="SBAD_0001061601-mRNA-1">
    <property type="protein sequence ID" value="SBAD_0001061601-mRNA-1"/>
    <property type="gene ID" value="SBAD_0001061601"/>
</dbReference>
<keyword evidence="2" id="KW-0732">Signal</keyword>
<gene>
    <name evidence="3" type="ORF">SBAD_LOCUS10252</name>
</gene>
<reference evidence="3 4" key="2">
    <citation type="submission" date="2018-11" db="EMBL/GenBank/DDBJ databases">
        <authorList>
            <consortium name="Pathogen Informatics"/>
        </authorList>
    </citation>
    <scope>NUCLEOTIDE SEQUENCE [LARGE SCALE GENOMIC DNA]</scope>
</reference>
<feature type="signal peptide" evidence="2">
    <location>
        <begin position="1"/>
        <end position="19"/>
    </location>
</feature>
<accession>A0A183J304</accession>
<organism evidence="5">
    <name type="scientific">Soboliphyme baturini</name>
    <dbReference type="NCBI Taxonomy" id="241478"/>
    <lineage>
        <taxon>Eukaryota</taxon>
        <taxon>Metazoa</taxon>
        <taxon>Ecdysozoa</taxon>
        <taxon>Nematoda</taxon>
        <taxon>Enoplea</taxon>
        <taxon>Dorylaimia</taxon>
        <taxon>Dioctophymatida</taxon>
        <taxon>Dioctophymatoidea</taxon>
        <taxon>Soboliphymatidae</taxon>
        <taxon>Soboliphyme</taxon>
    </lineage>
</organism>
<feature type="compositionally biased region" description="Basic and acidic residues" evidence="1">
    <location>
        <begin position="58"/>
        <end position="78"/>
    </location>
</feature>
<sequence length="78" mass="8783">MMVRLLLPSGSFLATFCWSQLEEASRVDRHTTSKGGSRTGNVRQLHQRTIAQSIIQLKETKRLRANEPDATDGRTDGR</sequence>
<dbReference type="AlphaFoldDB" id="A0A183J304"/>
<feature type="region of interest" description="Disordered" evidence="1">
    <location>
        <begin position="56"/>
        <end position="78"/>
    </location>
</feature>
<protein>
    <submittedName>
        <fullName evidence="5">Secreted protein</fullName>
    </submittedName>
</protein>
<reference evidence="5" key="1">
    <citation type="submission" date="2016-06" db="UniProtKB">
        <authorList>
            <consortium name="WormBaseParasite"/>
        </authorList>
    </citation>
    <scope>IDENTIFICATION</scope>
</reference>
<proteinExistence type="predicted"/>
<evidence type="ECO:0000313" key="3">
    <source>
        <dbReference type="EMBL" id="VDP30260.1"/>
    </source>
</evidence>
<feature type="chain" id="PRO_5043140387" evidence="2">
    <location>
        <begin position="20"/>
        <end position="78"/>
    </location>
</feature>
<evidence type="ECO:0000313" key="5">
    <source>
        <dbReference type="WBParaSite" id="SBAD_0001061601-mRNA-1"/>
    </source>
</evidence>
<dbReference type="Proteomes" id="UP000270296">
    <property type="component" value="Unassembled WGS sequence"/>
</dbReference>